<feature type="region of interest" description="Disordered" evidence="2">
    <location>
        <begin position="52"/>
        <end position="72"/>
    </location>
</feature>
<dbReference type="PANTHER" id="PTHR30006">
    <property type="entry name" value="THIAMINE-BINDING PERIPLASMIC PROTEIN-RELATED"/>
    <property type="match status" value="1"/>
</dbReference>
<evidence type="ECO:0000313" key="4">
    <source>
        <dbReference type="Proteomes" id="UP000718281"/>
    </source>
</evidence>
<dbReference type="EMBL" id="JADIXZ010000004">
    <property type="protein sequence ID" value="MBK6301542.1"/>
    <property type="molecule type" value="Genomic_DNA"/>
</dbReference>
<dbReference type="GO" id="GO:0015888">
    <property type="term" value="P:thiamine transport"/>
    <property type="evidence" value="ECO:0007669"/>
    <property type="project" value="InterPro"/>
</dbReference>
<accession>A0A934X685</accession>
<name>A0A934X685_9MICO</name>
<proteinExistence type="predicted"/>
<evidence type="ECO:0000256" key="2">
    <source>
        <dbReference type="SAM" id="MobiDB-lite"/>
    </source>
</evidence>
<dbReference type="GO" id="GO:0030976">
    <property type="term" value="F:thiamine pyrophosphate binding"/>
    <property type="evidence" value="ECO:0007669"/>
    <property type="project" value="TreeGrafter"/>
</dbReference>
<gene>
    <name evidence="3" type="ORF">IPF40_11020</name>
</gene>
<dbReference type="SUPFAM" id="SSF53850">
    <property type="entry name" value="Periplasmic binding protein-like II"/>
    <property type="match status" value="1"/>
</dbReference>
<evidence type="ECO:0000256" key="1">
    <source>
        <dbReference type="ARBA" id="ARBA00022729"/>
    </source>
</evidence>
<dbReference type="GO" id="GO:0030975">
    <property type="term" value="F:thiamine binding"/>
    <property type="evidence" value="ECO:0007669"/>
    <property type="project" value="InterPro"/>
</dbReference>
<sequence>MPFAHPRVRVPLRRSPVRRDPLRKNRFAIPGAVLAVALTASLSACSLSSTTTATAPATTSGTAAASPVSSPSSAAAPRCGAVTEVLLVSHDSFGLSDELTAAFTKATGCTIKVLASGDAGELTNKLALTKASPIGDAVFGIDNTFASRAVTEGVLADYSPTLPAGASAHALPGAAATKLTPIDYGDVCVNVDHTWFAAKGKPVPATLDDLTQPAYKDLFVTPGATTSSPGLAFLLATIGAKGDGWQAYWKALMANGTKITAGWTDAYSVDFSAGEGHGTRPIVLSYASSPPFTIPKAATEPTTKALLDTCFRQVEYAGVLAGARNPEGARALVSFLLSPAVQASIPDSMYMFPVDSTATLPTDWAKWAKVADKPFVVSPDQIAAQRDTWLRQWSEVTAK</sequence>
<protein>
    <submittedName>
        <fullName evidence="3">Thiamine ABC transporter substrate-binding protein</fullName>
    </submittedName>
</protein>
<dbReference type="PANTHER" id="PTHR30006:SF2">
    <property type="entry name" value="ABC TRANSPORTER SUBSTRATE-BINDING PROTEIN"/>
    <property type="match status" value="1"/>
</dbReference>
<evidence type="ECO:0000313" key="3">
    <source>
        <dbReference type="EMBL" id="MBK6301542.1"/>
    </source>
</evidence>
<dbReference type="GO" id="GO:0030288">
    <property type="term" value="C:outer membrane-bounded periplasmic space"/>
    <property type="evidence" value="ECO:0007669"/>
    <property type="project" value="TreeGrafter"/>
</dbReference>
<comment type="caution">
    <text evidence="3">The sequence shown here is derived from an EMBL/GenBank/DDBJ whole genome shotgun (WGS) entry which is preliminary data.</text>
</comment>
<dbReference type="Pfam" id="PF13343">
    <property type="entry name" value="SBP_bac_6"/>
    <property type="match status" value="1"/>
</dbReference>
<dbReference type="Gene3D" id="3.40.190.10">
    <property type="entry name" value="Periplasmic binding protein-like II"/>
    <property type="match status" value="2"/>
</dbReference>
<reference evidence="3 4" key="1">
    <citation type="submission" date="2020-10" db="EMBL/GenBank/DDBJ databases">
        <title>Connecting structure to function with the recovery of over 1000 high-quality activated sludge metagenome-assembled genomes encoding full-length rRNA genes using long-read sequencing.</title>
        <authorList>
            <person name="Singleton C.M."/>
            <person name="Petriglieri F."/>
            <person name="Kristensen J.M."/>
            <person name="Kirkegaard R.H."/>
            <person name="Michaelsen T.Y."/>
            <person name="Andersen M.H."/>
            <person name="Karst S.M."/>
            <person name="Dueholm M.S."/>
            <person name="Nielsen P.H."/>
            <person name="Albertsen M."/>
        </authorList>
    </citation>
    <scope>NUCLEOTIDE SEQUENCE [LARGE SCALE GENOMIC DNA]</scope>
    <source>
        <strain evidence="3">AalE_18-Q3-R2-46_BAT3C.188</strain>
    </source>
</reference>
<keyword evidence="1" id="KW-0732">Signal</keyword>
<organism evidence="3 4">
    <name type="scientific">Candidatus Phosphoribacter hodrii</name>
    <dbReference type="NCBI Taxonomy" id="2953743"/>
    <lineage>
        <taxon>Bacteria</taxon>
        <taxon>Bacillati</taxon>
        <taxon>Actinomycetota</taxon>
        <taxon>Actinomycetes</taxon>
        <taxon>Micrococcales</taxon>
        <taxon>Dermatophilaceae</taxon>
        <taxon>Candidatus Phosphoribacter</taxon>
    </lineage>
</organism>
<dbReference type="InterPro" id="IPR005948">
    <property type="entry name" value="ThiB-like"/>
</dbReference>
<dbReference type="NCBIfam" id="TIGR01254">
    <property type="entry name" value="sfuA"/>
    <property type="match status" value="1"/>
</dbReference>
<dbReference type="AlphaFoldDB" id="A0A934X685"/>
<dbReference type="Proteomes" id="UP000718281">
    <property type="component" value="Unassembled WGS sequence"/>
</dbReference>